<dbReference type="OMA" id="CACDYTI"/>
<keyword evidence="4" id="KW-1185">Reference proteome</keyword>
<name>Q236L9_TETTS</name>
<evidence type="ECO:0000259" key="2">
    <source>
        <dbReference type="Pfam" id="PF14295"/>
    </source>
</evidence>
<dbReference type="HOGENOM" id="CLU_417716_0_0_1"/>
<dbReference type="EMBL" id="GG662749">
    <property type="protein sequence ID" value="EAR92481.1"/>
    <property type="molecule type" value="Genomic_DNA"/>
</dbReference>
<dbReference type="InterPro" id="IPR003609">
    <property type="entry name" value="Pan_app"/>
</dbReference>
<evidence type="ECO:0000313" key="4">
    <source>
        <dbReference type="Proteomes" id="UP000009168"/>
    </source>
</evidence>
<feature type="domain" description="Apple" evidence="2">
    <location>
        <begin position="407"/>
        <end position="429"/>
    </location>
</feature>
<feature type="signal peptide" evidence="1">
    <location>
        <begin position="1"/>
        <end position="19"/>
    </location>
</feature>
<protein>
    <submittedName>
        <fullName evidence="3">Carboxy-terminal crystallin fold protein 12p</fullName>
    </submittedName>
</protein>
<dbReference type="GeneID" id="7827631"/>
<evidence type="ECO:0000313" key="3">
    <source>
        <dbReference type="EMBL" id="EAR92481.1"/>
    </source>
</evidence>
<dbReference type="RefSeq" id="XP_001012726.1">
    <property type="nucleotide sequence ID" value="XM_001012726.2"/>
</dbReference>
<feature type="chain" id="PRO_5004201524" evidence="1">
    <location>
        <begin position="20"/>
        <end position="657"/>
    </location>
</feature>
<dbReference type="OrthoDB" id="324981at2759"/>
<dbReference type="Pfam" id="PF14295">
    <property type="entry name" value="PAN_4"/>
    <property type="match status" value="3"/>
</dbReference>
<proteinExistence type="predicted"/>
<dbReference type="AlphaFoldDB" id="Q236L9"/>
<dbReference type="KEGG" id="tet:TTHERM_00086780"/>
<feature type="domain" description="Apple" evidence="2">
    <location>
        <begin position="210"/>
        <end position="250"/>
    </location>
</feature>
<gene>
    <name evidence="3" type="ORF">TTHERM_00086780</name>
</gene>
<reference evidence="4" key="1">
    <citation type="journal article" date="2006" name="PLoS Biol.">
        <title>Macronuclear genome sequence of the ciliate Tetrahymena thermophila, a model eukaryote.</title>
        <authorList>
            <person name="Eisen J.A."/>
            <person name="Coyne R.S."/>
            <person name="Wu M."/>
            <person name="Wu D."/>
            <person name="Thiagarajan M."/>
            <person name="Wortman J.R."/>
            <person name="Badger J.H."/>
            <person name="Ren Q."/>
            <person name="Amedeo P."/>
            <person name="Jones K.M."/>
            <person name="Tallon L.J."/>
            <person name="Delcher A.L."/>
            <person name="Salzberg S.L."/>
            <person name="Silva J.C."/>
            <person name="Haas B.J."/>
            <person name="Majoros W.H."/>
            <person name="Farzad M."/>
            <person name="Carlton J.M."/>
            <person name="Smith R.K. Jr."/>
            <person name="Garg J."/>
            <person name="Pearlman R.E."/>
            <person name="Karrer K.M."/>
            <person name="Sun L."/>
            <person name="Manning G."/>
            <person name="Elde N.C."/>
            <person name="Turkewitz A.P."/>
            <person name="Asai D.J."/>
            <person name="Wilkes D.E."/>
            <person name="Wang Y."/>
            <person name="Cai H."/>
            <person name="Collins K."/>
            <person name="Stewart B.A."/>
            <person name="Lee S.R."/>
            <person name="Wilamowska K."/>
            <person name="Weinberg Z."/>
            <person name="Ruzzo W.L."/>
            <person name="Wloga D."/>
            <person name="Gaertig J."/>
            <person name="Frankel J."/>
            <person name="Tsao C.-C."/>
            <person name="Gorovsky M.A."/>
            <person name="Keeling P.J."/>
            <person name="Waller R.F."/>
            <person name="Patron N.J."/>
            <person name="Cherry J.M."/>
            <person name="Stover N.A."/>
            <person name="Krieger C.J."/>
            <person name="del Toro C."/>
            <person name="Ryder H.F."/>
            <person name="Williamson S.C."/>
            <person name="Barbeau R.A."/>
            <person name="Hamilton E.P."/>
            <person name="Orias E."/>
        </authorList>
    </citation>
    <scope>NUCLEOTIDE SEQUENCE [LARGE SCALE GENOMIC DNA]</scope>
    <source>
        <strain evidence="4">SB210</strain>
    </source>
</reference>
<feature type="domain" description="Apple" evidence="2">
    <location>
        <begin position="42"/>
        <end position="66"/>
    </location>
</feature>
<keyword evidence="1" id="KW-0732">Signal</keyword>
<sequence length="657" mass="69583">MGKLRSLILIALLFTSVYCACDYTISQGNYSGGCAQNCKDFDTIEKAKAACDADTSCQGVTFSQKGSGGSASTGASGNGWGYQLRASQSTSHSPSGETSWIKGQCQPTFECDFQPYPGQYLGGCFNGCQDFKNLEDALQACRQQSGCGGVTFSKKSIGGPNATNAFDGSWGYQLRSSTTASGSPNGEDSWGKINCSNYQQGDCYVLHPGDYSGGCAQNCKDFSSLSQAKAACNSDSSCKGITFSSPSGGGSQSSGAVGNGWGYQLRASSTTNHSPSGENSWVKTDCSNLFPCDFLPSQGYYIGGCFNNCQDFKTLAEAQAACRQQAGCGGVSFSKKSIGGSSATNAFDGAWGYQLRSGKNLVLSPNGEDSWLKQSCGQYTQISSQCIYSYNPGDYSGGCAQNCKDFANIEDAKNACNADPNCNAVTFSQRNSGGGASTGASGNGWGYQLRATKGSTHSPSGETTWVKQSCQPATTFPCFFQQASQGYYLGGCYDSCRDYSNLKDAQNACLNKSGCGGVTFSKKNIGGSNASNAFDGFWGYQLRQSTTPSLSPNGEDSWVQVCLNYPALFTGCNFTGQMVAFPPGVQVPSLNLSQYHSLYVPSGQYLNLYNQSNQKGQATNYSSSVSCLPQGFMLMIQQPHSISTHKSVENKLKKNRQ</sequence>
<accession>Q236L9</accession>
<dbReference type="InParanoid" id="Q236L9"/>
<dbReference type="eggNOG" id="ENOG502SEY1">
    <property type="taxonomic scope" value="Eukaryota"/>
</dbReference>
<organism evidence="3 4">
    <name type="scientific">Tetrahymena thermophila (strain SB210)</name>
    <dbReference type="NCBI Taxonomy" id="312017"/>
    <lineage>
        <taxon>Eukaryota</taxon>
        <taxon>Sar</taxon>
        <taxon>Alveolata</taxon>
        <taxon>Ciliophora</taxon>
        <taxon>Intramacronucleata</taxon>
        <taxon>Oligohymenophorea</taxon>
        <taxon>Hymenostomatida</taxon>
        <taxon>Tetrahymenina</taxon>
        <taxon>Tetrahymenidae</taxon>
        <taxon>Tetrahymena</taxon>
    </lineage>
</organism>
<evidence type="ECO:0000256" key="1">
    <source>
        <dbReference type="SAM" id="SignalP"/>
    </source>
</evidence>
<dbReference type="Proteomes" id="UP000009168">
    <property type="component" value="Unassembled WGS sequence"/>
</dbReference>